<protein>
    <submittedName>
        <fullName evidence="3">Phage-related tail component</fullName>
    </submittedName>
</protein>
<dbReference type="STRING" id="1291734.FD02_GL001279"/>
<dbReference type="InterPro" id="IPR008841">
    <property type="entry name" value="Siphovirus-type_tail_N"/>
</dbReference>
<dbReference type="Gene3D" id="2.40.30.200">
    <property type="match status" value="1"/>
</dbReference>
<dbReference type="InterPro" id="IPR054064">
    <property type="entry name" value="Dit-like_CBM2"/>
</dbReference>
<gene>
    <name evidence="3" type="ORF">FD02_GL001279</name>
</gene>
<name>A0A0R1JQH0_9LACO</name>
<dbReference type="Proteomes" id="UP000051804">
    <property type="component" value="Unassembled WGS sequence"/>
</dbReference>
<dbReference type="OrthoDB" id="3078561at2"/>
<dbReference type="Gene3D" id="2.60.120.860">
    <property type="match status" value="1"/>
</dbReference>
<accession>A0A0R1JQH0</accession>
<keyword evidence="4" id="KW-1185">Reference proteome</keyword>
<dbReference type="NCBIfam" id="TIGR01633">
    <property type="entry name" value="phi3626_gp14_N"/>
    <property type="match status" value="1"/>
</dbReference>
<evidence type="ECO:0000313" key="4">
    <source>
        <dbReference type="Proteomes" id="UP000051804"/>
    </source>
</evidence>
<evidence type="ECO:0000259" key="2">
    <source>
        <dbReference type="Pfam" id="PF21869"/>
    </source>
</evidence>
<proteinExistence type="predicted"/>
<dbReference type="EMBL" id="AZDJ01000013">
    <property type="protein sequence ID" value="KRK73420.1"/>
    <property type="molecule type" value="Genomic_DNA"/>
</dbReference>
<dbReference type="RefSeq" id="WP_056950770.1">
    <property type="nucleotide sequence ID" value="NZ_AZDJ01000013.1"/>
</dbReference>
<feature type="domain" description="Distal tail component second carbohydrate binding" evidence="2">
    <location>
        <begin position="192"/>
        <end position="419"/>
    </location>
</feature>
<organism evidence="3 4">
    <name type="scientific">Lacticaseibacillus nasuensis JCM 17158</name>
    <dbReference type="NCBI Taxonomy" id="1291734"/>
    <lineage>
        <taxon>Bacteria</taxon>
        <taxon>Bacillati</taxon>
        <taxon>Bacillota</taxon>
        <taxon>Bacilli</taxon>
        <taxon>Lactobacillales</taxon>
        <taxon>Lactobacillaceae</taxon>
        <taxon>Lacticaseibacillus</taxon>
    </lineage>
</organism>
<dbReference type="Pfam" id="PF21869">
    <property type="entry name" value="Dit-like_CBM2"/>
    <property type="match status" value="1"/>
</dbReference>
<reference evidence="3 4" key="1">
    <citation type="journal article" date="2015" name="Genome Announc.">
        <title>Expanding the biotechnology potential of lactobacilli through comparative genomics of 213 strains and associated genera.</title>
        <authorList>
            <person name="Sun Z."/>
            <person name="Harris H.M."/>
            <person name="McCann A."/>
            <person name="Guo C."/>
            <person name="Argimon S."/>
            <person name="Zhang W."/>
            <person name="Yang X."/>
            <person name="Jeffery I.B."/>
            <person name="Cooney J.C."/>
            <person name="Kagawa T.F."/>
            <person name="Liu W."/>
            <person name="Song Y."/>
            <person name="Salvetti E."/>
            <person name="Wrobel A."/>
            <person name="Rasinkangas P."/>
            <person name="Parkhill J."/>
            <person name="Rea M.C."/>
            <person name="O'Sullivan O."/>
            <person name="Ritari J."/>
            <person name="Douillard F.P."/>
            <person name="Paul Ross R."/>
            <person name="Yang R."/>
            <person name="Briner A.E."/>
            <person name="Felis G.E."/>
            <person name="de Vos W.M."/>
            <person name="Barrangou R."/>
            <person name="Klaenhammer T.R."/>
            <person name="Caufield P.W."/>
            <person name="Cui Y."/>
            <person name="Zhang H."/>
            <person name="O'Toole P.W."/>
        </authorList>
    </citation>
    <scope>NUCLEOTIDE SEQUENCE [LARGE SCALE GENOMIC DNA]</scope>
    <source>
        <strain evidence="3 4">JCM 17158</strain>
    </source>
</reference>
<feature type="domain" description="Siphovirus-type tail component RIFT-related" evidence="1">
    <location>
        <begin position="15"/>
        <end position="120"/>
    </location>
</feature>
<dbReference type="InterPro" id="IPR006520">
    <property type="entry name" value="Dit_BPSPP_N"/>
</dbReference>
<dbReference type="PATRIC" id="fig|1291734.4.peg.1311"/>
<dbReference type="Pfam" id="PF05709">
    <property type="entry name" value="Sipho_tail"/>
    <property type="match status" value="1"/>
</dbReference>
<evidence type="ECO:0000313" key="3">
    <source>
        <dbReference type="EMBL" id="KRK73420.1"/>
    </source>
</evidence>
<sequence length="496" mass="54230">MTGISLIYNGVELSQWIDVTDVQRNVGTAHSNTMVKVGQSDGQLWQYMSRDAKTITVTGIITNANLANLRRELAAAIDVDEPKQLIVGDDIGVYYLAIYDSQPTIAEDWRSGTISLSFIVPDGVARSLTTTTATNTDGTDTVSFNNAGSYKSYPVITATMSGDNGFLGLASSAGGYLEFGDAESPDKIYGTKSDRALWWSYRSQPAGAEINKSCVTAYPYRLNDSKYPNAFDGSLKFGMGSSKEVATPVWASNSAAVWHGPAIHGGIGTNINGVRTGYFTFANRVDFKPTKKGFGRVEYNLENDGKSGIAAILRDSLDTSANRTFECVVGTLSDTVHPLKSYAIPSSWKTFVEAKITRKGNTITWQLDEINGKHSWHWSTTMAELGAMEITGVTIWPQKYSNNADLDIELTDTKFTWENETTVTDIPNLFADGDVVTIDTQNKKILVNGVEDRGLQEIGNHWDDFYLTPGNNTITVDGSSWATQPTITVNYQEAYV</sequence>
<dbReference type="AlphaFoldDB" id="A0A0R1JQH0"/>
<evidence type="ECO:0000259" key="1">
    <source>
        <dbReference type="Pfam" id="PF05709"/>
    </source>
</evidence>
<comment type="caution">
    <text evidence="3">The sequence shown here is derived from an EMBL/GenBank/DDBJ whole genome shotgun (WGS) entry which is preliminary data.</text>
</comment>